<keyword evidence="4" id="KW-1185">Reference proteome</keyword>
<evidence type="ECO:0000313" key="3">
    <source>
        <dbReference type="EMBL" id="GGN47297.1"/>
    </source>
</evidence>
<reference evidence="4" key="1">
    <citation type="journal article" date="2019" name="Int. J. Syst. Evol. Microbiol.">
        <title>The Global Catalogue of Microorganisms (GCM) 10K type strain sequencing project: providing services to taxonomists for standard genome sequencing and annotation.</title>
        <authorList>
            <consortium name="The Broad Institute Genomics Platform"/>
            <consortium name="The Broad Institute Genome Sequencing Center for Infectious Disease"/>
            <person name="Wu L."/>
            <person name="Ma J."/>
        </authorList>
    </citation>
    <scope>NUCLEOTIDE SEQUENCE [LARGE SCALE GENOMIC DNA]</scope>
    <source>
        <strain evidence="4">CGMCC 1.6784</strain>
    </source>
</reference>
<dbReference type="InterPro" id="IPR021730">
    <property type="entry name" value="YdbH"/>
</dbReference>
<dbReference type="EMBL" id="BMLK01000006">
    <property type="protein sequence ID" value="GGN47297.1"/>
    <property type="molecule type" value="Genomic_DNA"/>
</dbReference>
<feature type="region of interest" description="Disordered" evidence="1">
    <location>
        <begin position="1042"/>
        <end position="1069"/>
    </location>
</feature>
<evidence type="ECO:0000256" key="2">
    <source>
        <dbReference type="SAM" id="Phobius"/>
    </source>
</evidence>
<accession>A0ABQ2JGW2</accession>
<evidence type="ECO:0000313" key="4">
    <source>
        <dbReference type="Proteomes" id="UP000605099"/>
    </source>
</evidence>
<name>A0ABQ2JGW2_9SPHN</name>
<comment type="caution">
    <text evidence="3">The sequence shown here is derived from an EMBL/GenBank/DDBJ whole genome shotgun (WGS) entry which is preliminary data.</text>
</comment>
<dbReference type="Proteomes" id="UP000605099">
    <property type="component" value="Unassembled WGS sequence"/>
</dbReference>
<dbReference type="Pfam" id="PF11739">
    <property type="entry name" value="YdbH-like"/>
    <property type="match status" value="1"/>
</dbReference>
<evidence type="ECO:0008006" key="5">
    <source>
        <dbReference type="Google" id="ProtNLM"/>
    </source>
</evidence>
<keyword evidence="2" id="KW-0472">Membrane</keyword>
<proteinExistence type="predicted"/>
<protein>
    <recommendedName>
        <fullName evidence="5">C4-dicarboxylate ABC transporter</fullName>
    </recommendedName>
</protein>
<sequence length="1069" mass="113052">MAQEQDLPPSPEMTVDETGAQPVRRARWRWVLLGLAALLILALGVVWIMRKDIADTVISDELDSLGLPAKYEVVSIGPSEQVVRDLVVGDPASPDLTIEELRVETRLTWGMPRLGRITVVRPRLFGSVHDGKVSFGSLDEVLFSGQGGPFEMPALDVVIEDGGALIETDSGRIGITLKGAGALRGGFEGELAAVVPDPVLAGCMAHRASLYGKLTTKAQQPRFVGPVRLANLSCPDRGIALRQAGLKLDVTLDKALDGARGKLGINAGAGRYAESRIDGASGTADFTYRDSGLNARYALKARGVTTPQVGFASLSFDGRARSAQGFDRFDIEGDVSGDGVKLGRQIDKALAEAETSGADTLVAPLAARMRGALAREARSSTLAANVIVRRTAEGLSVVVPRGSLRGGSGSSLLTLSRVKAMFANGDVPRVTGNFATGGRDLPNISGRMESGGGRRLTMHVAMPEYRAGNASIVLPQLELVQNANGALAFNGRAGISGDLPGGYADNLKVPVEGRWSAAGDLTVWPGCTQVTFDSLRFANLTLDRRSLAICPGKGGTIVRTDRSGLHLAAGVSDMDLAGRLGETQIRIASGPLGYAQNGTQPGVIAAKALQVDLGPEDSASHFAIADLNANVADQVAGRFDGADISLFAVPLDMHQTTGDWAYKDGVVTVDGASFVLVDRQKAARFKPMMARDATLRLESNVITAKALIREPESDREVVRADIVHDLSDSTGHADLAVDGIRFDDDLQADALSSLALGVVSNLQGVVRGQGRIDWNAQGVTSDGTFSTDGVDFAAAFGPVRGLSGKVVFTDLLGLVTAPDQTLHIDSINPGVEATDGTLSFEMLPDYNLQVNGARWPFMGGTLTLDPAHMKIGVAETRYYTLRVKGLDASIFVQRLELSNLNASGVFDGQLPLVFDENGGRIEEGHLLSRPPGGNVAYVGELTYKDLSAMGNFAFDTLKSVDYTSMEVTMGGELAGEIITRVSFTGLSQGAGASSNFLTKQIARLPIRFVLNIKAPFFSLFSPLRSLYDPSYVTDPRTLGLMGTDGRPRTFGQQSVPGPAIQPSVSENNP</sequence>
<keyword evidence="2" id="KW-1133">Transmembrane helix</keyword>
<keyword evidence="2" id="KW-0812">Transmembrane</keyword>
<organism evidence="3 4">
    <name type="scientific">Novosphingobium indicum</name>
    <dbReference type="NCBI Taxonomy" id="462949"/>
    <lineage>
        <taxon>Bacteria</taxon>
        <taxon>Pseudomonadati</taxon>
        <taxon>Pseudomonadota</taxon>
        <taxon>Alphaproteobacteria</taxon>
        <taxon>Sphingomonadales</taxon>
        <taxon>Sphingomonadaceae</taxon>
        <taxon>Novosphingobium</taxon>
    </lineage>
</organism>
<evidence type="ECO:0000256" key="1">
    <source>
        <dbReference type="SAM" id="MobiDB-lite"/>
    </source>
</evidence>
<gene>
    <name evidence="3" type="ORF">GCM10011349_15380</name>
</gene>
<feature type="transmembrane region" description="Helical" evidence="2">
    <location>
        <begin position="30"/>
        <end position="49"/>
    </location>
</feature>
<dbReference type="RefSeq" id="WP_188819079.1">
    <property type="nucleotide sequence ID" value="NZ_BMLK01000006.1"/>
</dbReference>